<dbReference type="SUPFAM" id="SSF53474">
    <property type="entry name" value="alpha/beta-Hydrolases"/>
    <property type="match status" value="1"/>
</dbReference>
<keyword evidence="3" id="KW-1185">Reference proteome</keyword>
<dbReference type="EMBL" id="JACAZI010000005">
    <property type="protein sequence ID" value="KAF7360779.1"/>
    <property type="molecule type" value="Genomic_DNA"/>
</dbReference>
<feature type="domain" description="Dienelactone hydrolase" evidence="1">
    <location>
        <begin position="51"/>
        <end position="228"/>
    </location>
</feature>
<sequence>MESTTIAQPHCEGCFTGVKDSGDPVGKTVTIADIPTYVSEPPPGVATLSGPKKIILFFSDVWGPFYLNNQLLQDYFAAQGFFVVGIDYFLGAPYQSHTEEGFDANAWFLSSRAKALDMTPKWIEEVRKQYGTEGKYCAIGYCFGGPFVLDLGATDDIVAGAIAHPGLITEDHFKNLKRPLLMSCAESDFTFPTEFRRRAEDILVEKKAQYHIQMFSGVEHGFAVRGDMEKPDTRWAKEEGRKKLD</sequence>
<dbReference type="Gene3D" id="3.40.50.1820">
    <property type="entry name" value="alpha/beta hydrolase"/>
    <property type="match status" value="1"/>
</dbReference>
<dbReference type="InterPro" id="IPR029058">
    <property type="entry name" value="AB_hydrolase_fold"/>
</dbReference>
<proteinExistence type="predicted"/>
<reference evidence="2" key="1">
    <citation type="submission" date="2020-05" db="EMBL/GenBank/DDBJ databases">
        <title>Mycena genomes resolve the evolution of fungal bioluminescence.</title>
        <authorList>
            <person name="Tsai I.J."/>
        </authorList>
    </citation>
    <scope>NUCLEOTIDE SEQUENCE</scope>
    <source>
        <strain evidence="2">CCC161011</strain>
    </source>
</reference>
<evidence type="ECO:0000313" key="3">
    <source>
        <dbReference type="Proteomes" id="UP000620124"/>
    </source>
</evidence>
<organism evidence="2 3">
    <name type="scientific">Mycena venus</name>
    <dbReference type="NCBI Taxonomy" id="2733690"/>
    <lineage>
        <taxon>Eukaryota</taxon>
        <taxon>Fungi</taxon>
        <taxon>Dikarya</taxon>
        <taxon>Basidiomycota</taxon>
        <taxon>Agaricomycotina</taxon>
        <taxon>Agaricomycetes</taxon>
        <taxon>Agaricomycetidae</taxon>
        <taxon>Agaricales</taxon>
        <taxon>Marasmiineae</taxon>
        <taxon>Mycenaceae</taxon>
        <taxon>Mycena</taxon>
    </lineage>
</organism>
<protein>
    <recommendedName>
        <fullName evidence="1">Dienelactone hydrolase domain-containing protein</fullName>
    </recommendedName>
</protein>
<dbReference type="InterPro" id="IPR002925">
    <property type="entry name" value="Dienelactn_hydro"/>
</dbReference>
<evidence type="ECO:0000259" key="1">
    <source>
        <dbReference type="Pfam" id="PF01738"/>
    </source>
</evidence>
<gene>
    <name evidence="2" type="ORF">MVEN_00809900</name>
</gene>
<dbReference type="Pfam" id="PF01738">
    <property type="entry name" value="DLH"/>
    <property type="match status" value="1"/>
</dbReference>
<name>A0A8H6YKP0_9AGAR</name>
<comment type="caution">
    <text evidence="2">The sequence shown here is derived from an EMBL/GenBank/DDBJ whole genome shotgun (WGS) entry which is preliminary data.</text>
</comment>
<dbReference type="OrthoDB" id="1393670at2759"/>
<evidence type="ECO:0000313" key="2">
    <source>
        <dbReference type="EMBL" id="KAF7360779.1"/>
    </source>
</evidence>
<dbReference type="GO" id="GO:0016787">
    <property type="term" value="F:hydrolase activity"/>
    <property type="evidence" value="ECO:0007669"/>
    <property type="project" value="InterPro"/>
</dbReference>
<dbReference type="Proteomes" id="UP000620124">
    <property type="component" value="Unassembled WGS sequence"/>
</dbReference>
<dbReference type="PANTHER" id="PTHR17630">
    <property type="entry name" value="DIENELACTONE HYDROLASE"/>
    <property type="match status" value="1"/>
</dbReference>
<dbReference type="PANTHER" id="PTHR17630:SF44">
    <property type="entry name" value="PROTEIN AIM2"/>
    <property type="match status" value="1"/>
</dbReference>
<accession>A0A8H6YKP0</accession>
<dbReference type="AlphaFoldDB" id="A0A8H6YKP0"/>